<dbReference type="EMBL" id="BKCJ010456690">
    <property type="protein sequence ID" value="GFA62121.1"/>
    <property type="molecule type" value="Genomic_DNA"/>
</dbReference>
<proteinExistence type="predicted"/>
<protein>
    <submittedName>
        <fullName evidence="1">Uncharacterized protein</fullName>
    </submittedName>
</protein>
<feature type="non-terminal residue" evidence="1">
    <location>
        <position position="1"/>
    </location>
</feature>
<organism evidence="1">
    <name type="scientific">Tanacetum cinerariifolium</name>
    <name type="common">Dalmatian daisy</name>
    <name type="synonym">Chrysanthemum cinerariifolium</name>
    <dbReference type="NCBI Taxonomy" id="118510"/>
    <lineage>
        <taxon>Eukaryota</taxon>
        <taxon>Viridiplantae</taxon>
        <taxon>Streptophyta</taxon>
        <taxon>Embryophyta</taxon>
        <taxon>Tracheophyta</taxon>
        <taxon>Spermatophyta</taxon>
        <taxon>Magnoliopsida</taxon>
        <taxon>eudicotyledons</taxon>
        <taxon>Gunneridae</taxon>
        <taxon>Pentapetalae</taxon>
        <taxon>asterids</taxon>
        <taxon>campanulids</taxon>
        <taxon>Asterales</taxon>
        <taxon>Asteraceae</taxon>
        <taxon>Asteroideae</taxon>
        <taxon>Anthemideae</taxon>
        <taxon>Anthemidinae</taxon>
        <taxon>Tanacetum</taxon>
    </lineage>
</organism>
<sequence>REKLEEDLVAYFQNFQNTSESSDDSTSIVNAPREPFVVKQDYGVNPSHIDKCCCECGNALDEMFCQQCICKSCGKGAHTGYNCPPKILIISNPKPCNQTMNNELPQTLPSFDSMCYFVKENSVPYVSKPNFVDESFNIFNPPPQPPIYSCEFCGSNAQYGHYCTPQAPFINPEPGYSQDFNFLQNIHDFQQQYICYDQYGGPHETFQCQQISACYDDDDDYNYAITPVLSTEKPVDSLSMGDKHLDTIPATKSDEVIKSSVEDLVPIPSEFEGIPDTMCDVHLVNNPTLLEAKDHFEIVINSNDDISSNDDDTLYKENIEYVEASPHDSKLVSLEAAEIVIPEIEEIGDDNLRKKLLNVHLLIANIEALKDNPIQSSELLTKSSSTSPKSFLEETNIFHNSLPEFENFYFDLGEISSGSTTTHSDISLSEYDSFIFDFTHRSSSMNALTSYLHRSMIVFTLGIFPIRVS</sequence>
<gene>
    <name evidence="1" type="ORF">Tci_634093</name>
</gene>
<name>A0A699JYY2_TANCI</name>
<evidence type="ECO:0000313" key="1">
    <source>
        <dbReference type="EMBL" id="GFA62121.1"/>
    </source>
</evidence>
<comment type="caution">
    <text evidence="1">The sequence shown here is derived from an EMBL/GenBank/DDBJ whole genome shotgun (WGS) entry which is preliminary data.</text>
</comment>
<dbReference type="AlphaFoldDB" id="A0A699JYY2"/>
<accession>A0A699JYY2</accession>
<reference evidence="1" key="1">
    <citation type="journal article" date="2019" name="Sci. Rep.">
        <title>Draft genome of Tanacetum cinerariifolium, the natural source of mosquito coil.</title>
        <authorList>
            <person name="Yamashiro T."/>
            <person name="Shiraishi A."/>
            <person name="Satake H."/>
            <person name="Nakayama K."/>
        </authorList>
    </citation>
    <scope>NUCLEOTIDE SEQUENCE</scope>
</reference>